<reference evidence="4 5" key="2">
    <citation type="submission" date="2019-01" db="EMBL/GenBank/DDBJ databases">
        <title>Motilimonas pumilus sp. nov., isolated from the gut of sea cucumber (Apostichopus japonicus).</title>
        <authorList>
            <person name="Wang F.-Q."/>
            <person name="Ren L.-H."/>
            <person name="Lin Y.-W."/>
            <person name="Sun G.-H."/>
            <person name="Du Z.-J."/>
            <person name="Zhao J.-X."/>
            <person name="Liu X.-J."/>
            <person name="Liu L.-J."/>
        </authorList>
    </citation>
    <scope>NUCLEOTIDE SEQUENCE [LARGE SCALE GENOMIC DNA]</scope>
    <source>
        <strain evidence="4 5">PLHSC7-2</strain>
    </source>
</reference>
<name>A0A418YA38_9GAMM</name>
<feature type="compositionally biased region" description="Basic and acidic residues" evidence="2">
    <location>
        <begin position="323"/>
        <end position="334"/>
    </location>
</feature>
<dbReference type="SUPFAM" id="SSF46785">
    <property type="entry name" value="Winged helix' DNA-binding domain"/>
    <property type="match status" value="2"/>
</dbReference>
<dbReference type="InterPro" id="IPR036388">
    <property type="entry name" value="WH-like_DNA-bd_sf"/>
</dbReference>
<protein>
    <submittedName>
        <fullName evidence="4">RepB family plasmid replication initiator protein</fullName>
    </submittedName>
</protein>
<dbReference type="Pfam" id="PF01051">
    <property type="entry name" value="Rep3_N"/>
    <property type="match status" value="1"/>
</dbReference>
<dbReference type="GO" id="GO:0006270">
    <property type="term" value="P:DNA replication initiation"/>
    <property type="evidence" value="ECO:0007669"/>
    <property type="project" value="InterPro"/>
</dbReference>
<dbReference type="InterPro" id="IPR000525">
    <property type="entry name" value="Initiator_Rep_WH1"/>
</dbReference>
<dbReference type="Gene3D" id="1.10.10.10">
    <property type="entry name" value="Winged helix-like DNA-binding domain superfamily/Winged helix DNA-binding domain"/>
    <property type="match status" value="2"/>
</dbReference>
<feature type="region of interest" description="Disordered" evidence="2">
    <location>
        <begin position="323"/>
        <end position="356"/>
    </location>
</feature>
<dbReference type="Proteomes" id="UP000283255">
    <property type="component" value="Unassembled WGS sequence"/>
</dbReference>
<proteinExistence type="inferred from homology"/>
<reference evidence="4 5" key="1">
    <citation type="submission" date="2018-09" db="EMBL/GenBank/DDBJ databases">
        <authorList>
            <person name="Wang F."/>
        </authorList>
    </citation>
    <scope>NUCLEOTIDE SEQUENCE [LARGE SCALE GENOMIC DNA]</scope>
    <source>
        <strain evidence="4 5">PLHSC7-2</strain>
    </source>
</reference>
<dbReference type="EMBL" id="QZCH01000038">
    <property type="protein sequence ID" value="RJG38790.1"/>
    <property type="molecule type" value="Genomic_DNA"/>
</dbReference>
<dbReference type="GO" id="GO:0003887">
    <property type="term" value="F:DNA-directed DNA polymerase activity"/>
    <property type="evidence" value="ECO:0007669"/>
    <property type="project" value="InterPro"/>
</dbReference>
<comment type="similarity">
    <text evidence="1">Belongs to the initiator RepB protein family.</text>
</comment>
<sequence length="356" mass="40939">MSADKQLPAPQQAVNLPRHIKKGHQLVFSRQDLSAREADVFALMMAFMSPDDWNQAETPKYTFKASELSEWLNISSKYVAGTLSPVAERLSTRTVGIKNLKGDEGEFDYIPYFKRIQYKDRMLTITPNDELKSEYIEYNQGFALINAKNFFGLKREYSKRLYEILSRFKTGGTHMPEKSIHELKGLFGLLDENGNLKPNRKSFANNGVFMKRCIRESIEEISTNPETKKELIFFQSPDGENQGIDLIKRGKSIVGIEFLYSWVDKGTVQELNEIEAYKTIRKLEGKRANNTKLTLDELKLLLMAYNAVKQTARAKRVEEAISKRAEEEMQRSTAEDLESLLSKIDELEQTMDDPDY</sequence>
<organism evidence="4 5">
    <name type="scientific">Motilimonas pumila</name>
    <dbReference type="NCBI Taxonomy" id="2303987"/>
    <lineage>
        <taxon>Bacteria</taxon>
        <taxon>Pseudomonadati</taxon>
        <taxon>Pseudomonadota</taxon>
        <taxon>Gammaproteobacteria</taxon>
        <taxon>Alteromonadales</taxon>
        <taxon>Alteromonadales genera incertae sedis</taxon>
        <taxon>Motilimonas</taxon>
    </lineage>
</organism>
<evidence type="ECO:0000313" key="5">
    <source>
        <dbReference type="Proteomes" id="UP000283255"/>
    </source>
</evidence>
<feature type="compositionally biased region" description="Acidic residues" evidence="2">
    <location>
        <begin position="347"/>
        <end position="356"/>
    </location>
</feature>
<evidence type="ECO:0000256" key="1">
    <source>
        <dbReference type="ARBA" id="ARBA00038283"/>
    </source>
</evidence>
<accession>A0A418YA38</accession>
<dbReference type="AlphaFoldDB" id="A0A418YA38"/>
<evidence type="ECO:0000256" key="2">
    <source>
        <dbReference type="SAM" id="MobiDB-lite"/>
    </source>
</evidence>
<comment type="caution">
    <text evidence="4">The sequence shown here is derived from an EMBL/GenBank/DDBJ whole genome shotgun (WGS) entry which is preliminary data.</text>
</comment>
<evidence type="ECO:0000313" key="4">
    <source>
        <dbReference type="EMBL" id="RJG38790.1"/>
    </source>
</evidence>
<dbReference type="RefSeq" id="WP_119912337.1">
    <property type="nucleotide sequence ID" value="NZ_QZCH01000038.1"/>
</dbReference>
<feature type="domain" description="Initiator Rep protein WH1" evidence="3">
    <location>
        <begin position="20"/>
        <end position="166"/>
    </location>
</feature>
<keyword evidence="5" id="KW-1185">Reference proteome</keyword>
<dbReference type="OrthoDB" id="5810823at2"/>
<evidence type="ECO:0000259" key="3">
    <source>
        <dbReference type="Pfam" id="PF01051"/>
    </source>
</evidence>
<dbReference type="InterPro" id="IPR036390">
    <property type="entry name" value="WH_DNA-bd_sf"/>
</dbReference>
<gene>
    <name evidence="4" type="ORF">D1Z90_18775</name>
</gene>